<organism evidence="2 3">
    <name type="scientific">Desmophyllum pertusum</name>
    <dbReference type="NCBI Taxonomy" id="174260"/>
    <lineage>
        <taxon>Eukaryota</taxon>
        <taxon>Metazoa</taxon>
        <taxon>Cnidaria</taxon>
        <taxon>Anthozoa</taxon>
        <taxon>Hexacorallia</taxon>
        <taxon>Scleractinia</taxon>
        <taxon>Caryophylliina</taxon>
        <taxon>Caryophylliidae</taxon>
        <taxon>Desmophyllum</taxon>
    </lineage>
</organism>
<name>A0A9X0A2V1_9CNID</name>
<feature type="region of interest" description="Disordered" evidence="1">
    <location>
        <begin position="1"/>
        <end position="23"/>
    </location>
</feature>
<comment type="caution">
    <text evidence="2">The sequence shown here is derived from an EMBL/GenBank/DDBJ whole genome shotgun (WGS) entry which is preliminary data.</text>
</comment>
<sequence>MPRFLRPAAEPVEDVNPQPAEQPANVQAIAPENEENQDVWLRMRGCGTCPQCHEEFLNRTKPPNCPKCGHFLGGTFQSVKKAKANNLLLVQICQVVFSCRTTGRDDRCFVTSCDQIWLCTQEDCKISRSVHVNTGLVEEYECDNVKPAKNQGICSDPVAVYHPDLSNYPCSDTVRQELSEVVSSLPTNTPRLFKCQSIHLQSLECRQQAILWGSAM</sequence>
<keyword evidence="3" id="KW-1185">Reference proteome</keyword>
<evidence type="ECO:0000256" key="1">
    <source>
        <dbReference type="SAM" id="MobiDB-lite"/>
    </source>
</evidence>
<gene>
    <name evidence="2" type="ORF">OS493_012078</name>
</gene>
<dbReference type="Proteomes" id="UP001163046">
    <property type="component" value="Unassembled WGS sequence"/>
</dbReference>
<dbReference type="OrthoDB" id="6015337at2759"/>
<dbReference type="AlphaFoldDB" id="A0A9X0A2V1"/>
<evidence type="ECO:0000313" key="2">
    <source>
        <dbReference type="EMBL" id="KAJ7392416.1"/>
    </source>
</evidence>
<evidence type="ECO:0000313" key="3">
    <source>
        <dbReference type="Proteomes" id="UP001163046"/>
    </source>
</evidence>
<reference evidence="2" key="1">
    <citation type="submission" date="2023-01" db="EMBL/GenBank/DDBJ databases">
        <title>Genome assembly of the deep-sea coral Lophelia pertusa.</title>
        <authorList>
            <person name="Herrera S."/>
            <person name="Cordes E."/>
        </authorList>
    </citation>
    <scope>NUCLEOTIDE SEQUENCE</scope>
    <source>
        <strain evidence="2">USNM1676648</strain>
        <tissue evidence="2">Polyp</tissue>
    </source>
</reference>
<accession>A0A9X0A2V1</accession>
<protein>
    <submittedName>
        <fullName evidence="2">Uncharacterized protein</fullName>
    </submittedName>
</protein>
<proteinExistence type="predicted"/>
<dbReference type="EMBL" id="MU825401">
    <property type="protein sequence ID" value="KAJ7392416.1"/>
    <property type="molecule type" value="Genomic_DNA"/>
</dbReference>